<proteinExistence type="predicted"/>
<organism evidence="1 2">
    <name type="scientific">Methylotuvimicrobium alcaliphilum (strain DSM 19304 / NCIMB 14124 / VKM B-2133 / 20Z)</name>
    <name type="common">Methylomicrobium alcaliphilum</name>
    <dbReference type="NCBI Taxonomy" id="1091494"/>
    <lineage>
        <taxon>Bacteria</taxon>
        <taxon>Pseudomonadati</taxon>
        <taxon>Pseudomonadota</taxon>
        <taxon>Gammaproteobacteria</taxon>
        <taxon>Methylococcales</taxon>
        <taxon>Methylococcaceae</taxon>
        <taxon>Methylotuvimicrobium</taxon>
    </lineage>
</organism>
<keyword evidence="2" id="KW-1185">Reference proteome</keyword>
<dbReference type="HOGENOM" id="CLU_3081644_0_0_6"/>
<dbReference type="KEGG" id="mah:MEALZ_0409"/>
<dbReference type="EMBL" id="FO082060">
    <property type="protein sequence ID" value="CCE22109.1"/>
    <property type="molecule type" value="Genomic_DNA"/>
</dbReference>
<evidence type="ECO:0000313" key="1">
    <source>
        <dbReference type="EMBL" id="CCE22109.1"/>
    </source>
</evidence>
<dbReference type="STRING" id="1091494.MEALZ_0409"/>
<name>G4SXQ4_META2</name>
<dbReference type="AlphaFoldDB" id="G4SXQ4"/>
<evidence type="ECO:0000313" key="2">
    <source>
        <dbReference type="Proteomes" id="UP000008315"/>
    </source>
</evidence>
<dbReference type="Proteomes" id="UP000008315">
    <property type="component" value="Chromosome"/>
</dbReference>
<gene>
    <name evidence="1" type="ordered locus">MEALZ_0409</name>
</gene>
<accession>G4SXQ4</accession>
<protein>
    <submittedName>
        <fullName evidence="1">Uncharacterized protein</fullName>
    </submittedName>
</protein>
<sequence>MPLSTICRGYSLTAGQLKVNPFMVSLSNHGRINHPPFDKALLSSAERLRANS</sequence>
<reference evidence="2" key="1">
    <citation type="journal article" date="2012" name="J. Bacteriol.">
        <title>Genome sequence of the haloalkaliphilic methanotrophic bacterium Methylomicrobium alcaliphilum 20Z.</title>
        <authorList>
            <person name="Vuilleumier S."/>
            <person name="Khmelenina V.N."/>
            <person name="Bringel F."/>
            <person name="Reshetnikov A.S."/>
            <person name="Lajus A."/>
            <person name="Mangenot S."/>
            <person name="Rouy Z."/>
            <person name="Op den Camp H.J."/>
            <person name="Jetten M.S."/>
            <person name="Dispirito A.A."/>
            <person name="Dunfield P."/>
            <person name="Klotz M.G."/>
            <person name="Semrau J.D."/>
            <person name="Stein L.Y."/>
            <person name="Barbe V."/>
            <person name="Medigue C."/>
            <person name="Trotsenko Y.A."/>
            <person name="Kalyuzhnaya M.G."/>
        </authorList>
    </citation>
    <scope>NUCLEOTIDE SEQUENCE [LARGE SCALE GENOMIC DNA]</scope>
    <source>
        <strain evidence="2">DSM 19304 / NCIMB 14124 / VKM B-2133 / 20Z</strain>
    </source>
</reference>